<accession>A0A1S9I1E1</accession>
<comment type="caution">
    <text evidence="5">The sequence shown here is derived from an EMBL/GenBank/DDBJ whole genome shotgun (WGS) entry which is preliminary data.</text>
</comment>
<dbReference type="PROSITE" id="PS01031">
    <property type="entry name" value="SHSP"/>
    <property type="match status" value="1"/>
</dbReference>
<dbReference type="NCBIfam" id="NF042420">
    <property type="entry name" value="Hsp18_Clos"/>
    <property type="match status" value="1"/>
</dbReference>
<gene>
    <name evidence="4" type="ORF">BS637_05785</name>
    <name evidence="5" type="ORF">BS638_12100</name>
</gene>
<reference evidence="5 7" key="2">
    <citation type="submission" date="2016-12" db="EMBL/GenBank/DDBJ databases">
        <title>Clostridium tepidum sp. nov., a close relative of Clostridium sporogenes and Clostridium botulinum Group I.</title>
        <authorList>
            <person name="Dobritsa A.P."/>
            <person name="Kutumbaka K.K."/>
            <person name="Werner K."/>
            <person name="Wiedmann M."/>
            <person name="Asmus A."/>
            <person name="Samadpour M."/>
        </authorList>
    </citation>
    <scope>NUCLEOTIDE SEQUENCE [LARGE SCALE GENOMIC DNA]</scope>
    <source>
        <strain evidence="5 7">IEH 97212</strain>
    </source>
</reference>
<evidence type="ECO:0000259" key="3">
    <source>
        <dbReference type="PROSITE" id="PS01031"/>
    </source>
</evidence>
<dbReference type="Pfam" id="PF00011">
    <property type="entry name" value="HSP20"/>
    <property type="match status" value="1"/>
</dbReference>
<evidence type="ECO:0000256" key="2">
    <source>
        <dbReference type="RuleBase" id="RU003616"/>
    </source>
</evidence>
<dbReference type="CDD" id="cd06471">
    <property type="entry name" value="ACD_LpsHSP_like"/>
    <property type="match status" value="1"/>
</dbReference>
<keyword evidence="6" id="KW-1185">Reference proteome</keyword>
<comment type="similarity">
    <text evidence="1 2">Belongs to the small heat shock protein (HSP20) family.</text>
</comment>
<dbReference type="EMBL" id="MRAD01000004">
    <property type="protein sequence ID" value="OOO62795.1"/>
    <property type="molecule type" value="Genomic_DNA"/>
</dbReference>
<dbReference type="InterPro" id="IPR008978">
    <property type="entry name" value="HSP20-like_chaperone"/>
</dbReference>
<feature type="domain" description="SHSP" evidence="3">
    <location>
        <begin position="35"/>
        <end position="148"/>
    </location>
</feature>
<evidence type="ECO:0000256" key="1">
    <source>
        <dbReference type="PROSITE-ProRule" id="PRU00285"/>
    </source>
</evidence>
<dbReference type="InterPro" id="IPR031107">
    <property type="entry name" value="Small_HSP"/>
</dbReference>
<evidence type="ECO:0000313" key="5">
    <source>
        <dbReference type="EMBL" id="OOO64078.1"/>
    </source>
</evidence>
<dbReference type="InterPro" id="IPR002068">
    <property type="entry name" value="A-crystallin/Hsp20_dom"/>
</dbReference>
<evidence type="ECO:0000313" key="6">
    <source>
        <dbReference type="Proteomes" id="UP000190206"/>
    </source>
</evidence>
<dbReference type="OrthoDB" id="9811615at2"/>
<dbReference type="RefSeq" id="WP_078023822.1">
    <property type="nucleotide sequence ID" value="NZ_MRAD01000004.1"/>
</dbReference>
<dbReference type="PANTHER" id="PTHR11527">
    <property type="entry name" value="HEAT-SHOCK PROTEIN 20 FAMILY MEMBER"/>
    <property type="match status" value="1"/>
</dbReference>
<dbReference type="AlphaFoldDB" id="A0A1S9I1E1"/>
<dbReference type="SUPFAM" id="SSF49764">
    <property type="entry name" value="HSP20-like chaperones"/>
    <property type="match status" value="1"/>
</dbReference>
<dbReference type="Proteomes" id="UP000190256">
    <property type="component" value="Unassembled WGS sequence"/>
</dbReference>
<dbReference type="STRING" id="1962263.BS637_05785"/>
<organism evidence="5 7">
    <name type="scientific">Clostridium tepidum</name>
    <dbReference type="NCBI Taxonomy" id="1962263"/>
    <lineage>
        <taxon>Bacteria</taxon>
        <taxon>Bacillati</taxon>
        <taxon>Bacillota</taxon>
        <taxon>Clostridia</taxon>
        <taxon>Eubacteriales</taxon>
        <taxon>Clostridiaceae</taxon>
        <taxon>Clostridium</taxon>
    </lineage>
</organism>
<sequence>MFDMIPFRKNNLNKRNEFFSPFFNNFFNDDFFSLMNNLQGNFKVDLKETDENYLVEADLPGVNKEDITVEFVNNYLIISAKRNYSTENKKENFVRQERHYGELNRSFYISNVDGDNIEASFKDGVLKINLSKLDKGNYNRKKLIFNKNTIFIFFKYI</sequence>
<proteinExistence type="inferred from homology"/>
<dbReference type="Proteomes" id="UP000190206">
    <property type="component" value="Unassembled WGS sequence"/>
</dbReference>
<dbReference type="InterPro" id="IPR053570">
    <property type="entry name" value="sHSP/HSP20"/>
</dbReference>
<evidence type="ECO:0000313" key="7">
    <source>
        <dbReference type="Proteomes" id="UP000190256"/>
    </source>
</evidence>
<name>A0A1S9I1E1_9CLOT</name>
<protein>
    <submittedName>
        <fullName evidence="5">Heat-shock protein</fullName>
    </submittedName>
</protein>
<dbReference type="Gene3D" id="2.60.40.790">
    <property type="match status" value="1"/>
</dbReference>
<evidence type="ECO:0000313" key="4">
    <source>
        <dbReference type="EMBL" id="OOO62795.1"/>
    </source>
</evidence>
<reference evidence="4 6" key="1">
    <citation type="submission" date="2016-12" db="EMBL/GenBank/DDBJ databases">
        <title>Clostridium tepidum sp. nov., a close relative of Clostridium sporogenes and Clostridium botulinum Group I.</title>
        <authorList>
            <person name="Dobritsa A.P."/>
            <person name="Kutumbaka K."/>
            <person name="Werner K."/>
            <person name="Samadpour M."/>
        </authorList>
    </citation>
    <scope>NUCLEOTIDE SEQUENCE [LARGE SCALE GENOMIC DNA]</scope>
    <source>
        <strain evidence="4 6">PE</strain>
    </source>
</reference>
<dbReference type="EMBL" id="MRAE01000040">
    <property type="protein sequence ID" value="OOO64078.1"/>
    <property type="molecule type" value="Genomic_DNA"/>
</dbReference>